<dbReference type="Proteomes" id="UP000193467">
    <property type="component" value="Unassembled WGS sequence"/>
</dbReference>
<evidence type="ECO:0000259" key="2">
    <source>
        <dbReference type="Pfam" id="PF09349"/>
    </source>
</evidence>
<evidence type="ECO:0000313" key="3">
    <source>
        <dbReference type="EMBL" id="ORY85322.1"/>
    </source>
</evidence>
<dbReference type="Gene3D" id="1.10.3330.10">
    <property type="entry name" value="Oxo-4-hydroxy-4-carboxy-5-ureidoimidazoline decarboxylase"/>
    <property type="match status" value="1"/>
</dbReference>
<dbReference type="Pfam" id="PF09349">
    <property type="entry name" value="OHCU_decarbox"/>
    <property type="match status" value="1"/>
</dbReference>
<dbReference type="OrthoDB" id="5398391at2759"/>
<protein>
    <submittedName>
        <fullName evidence="3">Putative OHCU decarboxylase protein</fullName>
    </submittedName>
</protein>
<reference evidence="3 4" key="1">
    <citation type="submission" date="2016-07" db="EMBL/GenBank/DDBJ databases">
        <title>Pervasive Adenine N6-methylation of Active Genes in Fungi.</title>
        <authorList>
            <consortium name="DOE Joint Genome Institute"/>
            <person name="Mondo S.J."/>
            <person name="Dannebaum R.O."/>
            <person name="Kuo R.C."/>
            <person name="Labutti K."/>
            <person name="Haridas S."/>
            <person name="Kuo A."/>
            <person name="Salamov A."/>
            <person name="Ahrendt S.R."/>
            <person name="Lipzen A."/>
            <person name="Sullivan W."/>
            <person name="Andreopoulos W.B."/>
            <person name="Clum A."/>
            <person name="Lindquist E."/>
            <person name="Daum C."/>
            <person name="Ramamoorthy G.K."/>
            <person name="Gryganskyi A."/>
            <person name="Culley D."/>
            <person name="Magnuson J.K."/>
            <person name="James T.Y."/>
            <person name="O'Malley M.A."/>
            <person name="Stajich J.E."/>
            <person name="Spatafora J.W."/>
            <person name="Visel A."/>
            <person name="Grigoriev I.V."/>
        </authorList>
    </citation>
    <scope>NUCLEOTIDE SEQUENCE [LARGE SCALE GENOMIC DNA]</scope>
    <source>
        <strain evidence="3 4">62-1032</strain>
    </source>
</reference>
<sequence length="210" mass="22746">MTDSLPPPRLDLLIHSPTPASLTPVLEQLLEASPVLTSKLAPDLHATFKQSPPKTYAELLDTAATLVAKWDVADQALFLGSHPRIGETIGLSSASAKEQQPGQGQQQTPGEVLKRLSMLNALYEEAYPGLRFVTFVNGRPRAEVIPELQSTLSLALDPPSASTPEPRLHSLREKLKIHPAGSGPWRSELQRGTEAMWAIAKSRLGKLGVQ</sequence>
<gene>
    <name evidence="3" type="ORF">BCR35DRAFT_302779</name>
</gene>
<comment type="caution">
    <text evidence="3">The sequence shown here is derived from an EMBL/GenBank/DDBJ whole genome shotgun (WGS) entry which is preliminary data.</text>
</comment>
<evidence type="ECO:0000256" key="1">
    <source>
        <dbReference type="ARBA" id="ARBA00022631"/>
    </source>
</evidence>
<dbReference type="PANTHER" id="PTHR37987">
    <property type="entry name" value="CHROMOSOME 9, WHOLE GENOME SHOTGUN SEQUENCE"/>
    <property type="match status" value="1"/>
</dbReference>
<dbReference type="SUPFAM" id="SSF158694">
    <property type="entry name" value="UraD-Like"/>
    <property type="match status" value="1"/>
</dbReference>
<dbReference type="InParanoid" id="A0A1Y2FMV6"/>
<dbReference type="EMBL" id="MCGR01000016">
    <property type="protein sequence ID" value="ORY85322.1"/>
    <property type="molecule type" value="Genomic_DNA"/>
</dbReference>
<proteinExistence type="predicted"/>
<name>A0A1Y2FMV6_9BASI</name>
<dbReference type="AlphaFoldDB" id="A0A1Y2FMV6"/>
<dbReference type="InterPro" id="IPR036778">
    <property type="entry name" value="OHCU_decarboxylase_sf"/>
</dbReference>
<accession>A0A1Y2FMV6</accession>
<dbReference type="GO" id="GO:0006144">
    <property type="term" value="P:purine nucleobase metabolic process"/>
    <property type="evidence" value="ECO:0007669"/>
    <property type="project" value="UniProtKB-KW"/>
</dbReference>
<keyword evidence="1" id="KW-0659">Purine metabolism</keyword>
<organism evidence="3 4">
    <name type="scientific">Leucosporidium creatinivorum</name>
    <dbReference type="NCBI Taxonomy" id="106004"/>
    <lineage>
        <taxon>Eukaryota</taxon>
        <taxon>Fungi</taxon>
        <taxon>Dikarya</taxon>
        <taxon>Basidiomycota</taxon>
        <taxon>Pucciniomycotina</taxon>
        <taxon>Microbotryomycetes</taxon>
        <taxon>Leucosporidiales</taxon>
        <taxon>Leucosporidium</taxon>
    </lineage>
</organism>
<dbReference type="InterPro" id="IPR018020">
    <property type="entry name" value="OHCU_decarboxylase"/>
</dbReference>
<evidence type="ECO:0000313" key="4">
    <source>
        <dbReference type="Proteomes" id="UP000193467"/>
    </source>
</evidence>
<feature type="domain" description="Oxo-4-hydroxy-4-carboxy-5-ureidoimidazoline decarboxylase" evidence="2">
    <location>
        <begin position="21"/>
        <end position="151"/>
    </location>
</feature>
<keyword evidence="4" id="KW-1185">Reference proteome</keyword>
<dbReference type="PANTHER" id="PTHR37987:SF1">
    <property type="entry name" value="OXO-4-HYDROXY-4-CARBOXY-5-UREIDOIMIDAZOLINE DECARBOXYLASE DOMAIN-CONTAINING PROTEIN"/>
    <property type="match status" value="1"/>
</dbReference>